<keyword evidence="3 11" id="KW-1134">Transmembrane beta strand</keyword>
<reference evidence="16 17" key="1">
    <citation type="submission" date="2020-08" db="EMBL/GenBank/DDBJ databases">
        <title>Genomic Encyclopedia of Type Strains, Phase IV (KMG-IV): sequencing the most valuable type-strain genomes for metagenomic binning, comparative biology and taxonomic classification.</title>
        <authorList>
            <person name="Goeker M."/>
        </authorList>
    </citation>
    <scope>NUCLEOTIDE SEQUENCE [LARGE SCALE GENOMIC DNA]</scope>
    <source>
        <strain evidence="16 17">DSM 25079</strain>
    </source>
</reference>
<evidence type="ECO:0000313" key="17">
    <source>
        <dbReference type="Proteomes" id="UP000549617"/>
    </source>
</evidence>
<evidence type="ECO:0000256" key="7">
    <source>
        <dbReference type="ARBA" id="ARBA00023065"/>
    </source>
</evidence>
<keyword evidence="4" id="KW-0410">Iron transport</keyword>
<dbReference type="AlphaFoldDB" id="A0A7W9AGG8"/>
<comment type="caution">
    <text evidence="16">The sequence shown here is derived from an EMBL/GenBank/DDBJ whole genome shotgun (WGS) entry which is preliminary data.</text>
</comment>
<evidence type="ECO:0000256" key="2">
    <source>
        <dbReference type="ARBA" id="ARBA00022448"/>
    </source>
</evidence>
<feature type="signal peptide" evidence="13">
    <location>
        <begin position="1"/>
        <end position="28"/>
    </location>
</feature>
<evidence type="ECO:0000256" key="12">
    <source>
        <dbReference type="RuleBase" id="RU003357"/>
    </source>
</evidence>
<dbReference type="RefSeq" id="WP_184015788.1">
    <property type="nucleotide sequence ID" value="NZ_JACIJC010000001.1"/>
</dbReference>
<evidence type="ECO:0000256" key="9">
    <source>
        <dbReference type="ARBA" id="ARBA00023136"/>
    </source>
</evidence>
<comment type="similarity">
    <text evidence="11 12">Belongs to the TonB-dependent receptor family.</text>
</comment>
<keyword evidence="2 11" id="KW-0813">Transport</keyword>
<dbReference type="PANTHER" id="PTHR32552">
    <property type="entry name" value="FERRICHROME IRON RECEPTOR-RELATED"/>
    <property type="match status" value="1"/>
</dbReference>
<evidence type="ECO:0000259" key="15">
    <source>
        <dbReference type="Pfam" id="PF07715"/>
    </source>
</evidence>
<evidence type="ECO:0000256" key="10">
    <source>
        <dbReference type="ARBA" id="ARBA00023237"/>
    </source>
</evidence>
<evidence type="ECO:0000256" key="4">
    <source>
        <dbReference type="ARBA" id="ARBA00022496"/>
    </source>
</evidence>
<dbReference type="PANTHER" id="PTHR32552:SF81">
    <property type="entry name" value="TONB-DEPENDENT OUTER MEMBRANE RECEPTOR"/>
    <property type="match status" value="1"/>
</dbReference>
<keyword evidence="5 11" id="KW-0812">Transmembrane</keyword>
<protein>
    <submittedName>
        <fullName evidence="16">Iron complex outermembrane receptor protein</fullName>
    </submittedName>
</protein>
<dbReference type="GO" id="GO:0009279">
    <property type="term" value="C:cell outer membrane"/>
    <property type="evidence" value="ECO:0007669"/>
    <property type="project" value="UniProtKB-SubCell"/>
</dbReference>
<dbReference type="InterPro" id="IPR036942">
    <property type="entry name" value="Beta-barrel_TonB_sf"/>
</dbReference>
<dbReference type="SUPFAM" id="SSF56935">
    <property type="entry name" value="Porins"/>
    <property type="match status" value="1"/>
</dbReference>
<dbReference type="InterPro" id="IPR039426">
    <property type="entry name" value="TonB-dep_rcpt-like"/>
</dbReference>
<keyword evidence="16" id="KW-0675">Receptor</keyword>
<dbReference type="PROSITE" id="PS52016">
    <property type="entry name" value="TONB_DEPENDENT_REC_3"/>
    <property type="match status" value="1"/>
</dbReference>
<feature type="domain" description="TonB-dependent receptor-like beta-barrel" evidence="14">
    <location>
        <begin position="358"/>
        <end position="790"/>
    </location>
</feature>
<evidence type="ECO:0000256" key="5">
    <source>
        <dbReference type="ARBA" id="ARBA00022692"/>
    </source>
</evidence>
<feature type="domain" description="TonB-dependent receptor plug" evidence="15">
    <location>
        <begin position="64"/>
        <end position="173"/>
    </location>
</feature>
<keyword evidence="9 11" id="KW-0472">Membrane</keyword>
<keyword evidence="7" id="KW-0406">Ion transport</keyword>
<evidence type="ECO:0000256" key="13">
    <source>
        <dbReference type="SAM" id="SignalP"/>
    </source>
</evidence>
<organism evidence="16 17">
    <name type="scientific">Sphingobium boeckii</name>
    <dbReference type="NCBI Taxonomy" id="1082345"/>
    <lineage>
        <taxon>Bacteria</taxon>
        <taxon>Pseudomonadati</taxon>
        <taxon>Pseudomonadota</taxon>
        <taxon>Alphaproteobacteria</taxon>
        <taxon>Sphingomonadales</taxon>
        <taxon>Sphingomonadaceae</taxon>
        <taxon>Sphingobium</taxon>
    </lineage>
</organism>
<evidence type="ECO:0000256" key="11">
    <source>
        <dbReference type="PROSITE-ProRule" id="PRU01360"/>
    </source>
</evidence>
<evidence type="ECO:0000256" key="6">
    <source>
        <dbReference type="ARBA" id="ARBA00023004"/>
    </source>
</evidence>
<proteinExistence type="inferred from homology"/>
<evidence type="ECO:0000313" key="16">
    <source>
        <dbReference type="EMBL" id="MBB5684999.1"/>
    </source>
</evidence>
<evidence type="ECO:0000256" key="1">
    <source>
        <dbReference type="ARBA" id="ARBA00004571"/>
    </source>
</evidence>
<dbReference type="Pfam" id="PF00593">
    <property type="entry name" value="TonB_dep_Rec_b-barrel"/>
    <property type="match status" value="1"/>
</dbReference>
<dbReference type="InterPro" id="IPR012910">
    <property type="entry name" value="Plug_dom"/>
</dbReference>
<keyword evidence="6" id="KW-0408">Iron</keyword>
<keyword evidence="8 12" id="KW-0798">TonB box</keyword>
<evidence type="ECO:0000256" key="3">
    <source>
        <dbReference type="ARBA" id="ARBA00022452"/>
    </source>
</evidence>
<comment type="subcellular location">
    <subcellularLocation>
        <location evidence="1 11">Cell outer membrane</location>
        <topology evidence="1 11">Multi-pass membrane protein</topology>
    </subcellularLocation>
</comment>
<dbReference type="Pfam" id="PF07715">
    <property type="entry name" value="Plug"/>
    <property type="match status" value="1"/>
</dbReference>
<dbReference type="InterPro" id="IPR000531">
    <property type="entry name" value="Beta-barrel_TonB"/>
</dbReference>
<dbReference type="EMBL" id="JACIJC010000001">
    <property type="protein sequence ID" value="MBB5684999.1"/>
    <property type="molecule type" value="Genomic_DNA"/>
</dbReference>
<name>A0A7W9AGG8_9SPHN</name>
<keyword evidence="17" id="KW-1185">Reference proteome</keyword>
<keyword evidence="13" id="KW-0732">Signal</keyword>
<keyword evidence="10 11" id="KW-0998">Cell outer membrane</keyword>
<dbReference type="Gene3D" id="2.40.170.20">
    <property type="entry name" value="TonB-dependent receptor, beta-barrel domain"/>
    <property type="match status" value="2"/>
</dbReference>
<sequence>MKYKSSLPSTLYIASAISVIVTATSAHAQSTDVGSAATPVAAEAAPSGPPEILVTARRRDENILSTPIAISALTSADLTARGAVTLQNIAESIPGLNLIGQASSGARSDRSFQAVVIRGITPSSTFVQTTSIFIDGVPVSSSTALQSITDPERIEVLKGPQSAYFGRQTFAGAINLVNKLPTDHLTAQVAAMGGTRGNYDFMGQISAPLIDDLLGVRITGRTYAKNGSYKNPGTHGQTLGDQSTTSGTIALIFTPASNFTAKAFGLISQNKDGAAATGLIPAYTITGPNGIVVRGQSNCNVTGLGLSGVTTNAWFCGVAPRIQPGLPSANTLNDAAVQNFLSQSTGLVSPSNRPDGYGLKSRFYHLHLGLEWKIGESGITLSSLTGANDERRAELADLDNTNDMTQPNVFGGATATRSYFDFPAMVETVDHDFSQEFRATFENGGRLHATVGASYLNAFIQGSFGGTFGNLSTAVINVLGASRAKTTAGFFGVGFDFTPRLTFNVDGRYQSDHLYTYAGSGGANLTSSVFVPAGFYPEGATLFQKTYNNFLPRVIGQFKITPDNMVYASYSKGVNPGQFNNFFTQPAEIQALALQLGLKLEVQPEKLDNFEIGFKGKLFDNHFRYSVAAYYAVWSNQINIQNRVLLVGESNTPYALTTATNSGRVNLKGLEIETTTYLTPELTLDLNGAINDSSIVRAVNAQVTAQANVDFAGKMNPQTSKYSGYAALEYAKEISSRSGLTAYTRADFSYKSGQYADISNTVRSADFTNANFRVGMRNEHASIELFVTNVLNDKAYYTIGSGSQFDNTFSISGAHSYSALIASLRELRTFGMRTSYKF</sequence>
<evidence type="ECO:0000259" key="14">
    <source>
        <dbReference type="Pfam" id="PF00593"/>
    </source>
</evidence>
<accession>A0A7W9AGG8</accession>
<dbReference type="Proteomes" id="UP000549617">
    <property type="component" value="Unassembled WGS sequence"/>
</dbReference>
<feature type="chain" id="PRO_5031115964" evidence="13">
    <location>
        <begin position="29"/>
        <end position="838"/>
    </location>
</feature>
<gene>
    <name evidence="16" type="ORF">FHS49_000990</name>
</gene>
<dbReference type="GO" id="GO:0006826">
    <property type="term" value="P:iron ion transport"/>
    <property type="evidence" value="ECO:0007669"/>
    <property type="project" value="UniProtKB-KW"/>
</dbReference>
<evidence type="ECO:0000256" key="8">
    <source>
        <dbReference type="ARBA" id="ARBA00023077"/>
    </source>
</evidence>